<evidence type="ECO:0000256" key="2">
    <source>
        <dbReference type="ARBA" id="ARBA00023015"/>
    </source>
</evidence>
<keyword evidence="8" id="KW-1185">Reference proteome</keyword>
<evidence type="ECO:0000256" key="1">
    <source>
        <dbReference type="ARBA" id="ARBA00009437"/>
    </source>
</evidence>
<dbReference type="eggNOG" id="COG0583">
    <property type="taxonomic scope" value="Bacteria"/>
</dbReference>
<evidence type="ECO:0000313" key="8">
    <source>
        <dbReference type="Proteomes" id="UP000019805"/>
    </source>
</evidence>
<organism evidence="7 8">
    <name type="scientific">Castellaniella defragrans (strain DSM 12143 / CCUG 39792 / 65Phen)</name>
    <name type="common">Alcaligenes defragrans</name>
    <dbReference type="NCBI Taxonomy" id="1437824"/>
    <lineage>
        <taxon>Bacteria</taxon>
        <taxon>Pseudomonadati</taxon>
        <taxon>Pseudomonadota</taxon>
        <taxon>Betaproteobacteria</taxon>
        <taxon>Burkholderiales</taxon>
        <taxon>Alcaligenaceae</taxon>
        <taxon>Castellaniella</taxon>
    </lineage>
</organism>
<dbReference type="Pfam" id="PF03466">
    <property type="entry name" value="LysR_substrate"/>
    <property type="match status" value="1"/>
</dbReference>
<name>W8X8K6_CASD6</name>
<dbReference type="FunFam" id="1.10.10.10:FF:000001">
    <property type="entry name" value="LysR family transcriptional regulator"/>
    <property type="match status" value="1"/>
</dbReference>
<reference evidence="7 8" key="1">
    <citation type="journal article" date="2014" name="BMC Microbiol.">
        <title>The oxygen-independent metabolism of cyclic monoterpenes in Castellaniella defragrans 65Phen.</title>
        <authorList>
            <person name="Petasch J."/>
            <person name="Disch E.M."/>
            <person name="Markert S."/>
            <person name="Becher D."/>
            <person name="Schweder T."/>
            <person name="Huttel B."/>
            <person name="Reinhardt R."/>
            <person name="Harder J."/>
        </authorList>
    </citation>
    <scope>NUCLEOTIDE SEQUENCE [LARGE SCALE GENOMIC DNA]</scope>
    <source>
        <strain evidence="7">65Phen</strain>
    </source>
</reference>
<keyword evidence="2" id="KW-0805">Transcription regulation</keyword>
<dbReference type="Pfam" id="PF00126">
    <property type="entry name" value="HTH_1"/>
    <property type="match status" value="1"/>
</dbReference>
<dbReference type="EMBL" id="HG916765">
    <property type="protein sequence ID" value="CDM23240.1"/>
    <property type="molecule type" value="Genomic_DNA"/>
</dbReference>
<evidence type="ECO:0000259" key="6">
    <source>
        <dbReference type="PROSITE" id="PS50931"/>
    </source>
</evidence>
<dbReference type="SUPFAM" id="SSF53850">
    <property type="entry name" value="Periplasmic binding protein-like II"/>
    <property type="match status" value="1"/>
</dbReference>
<dbReference type="GO" id="GO:0003677">
    <property type="term" value="F:DNA binding"/>
    <property type="evidence" value="ECO:0007669"/>
    <property type="project" value="UniProtKB-KW"/>
</dbReference>
<dbReference type="PANTHER" id="PTHR30293:SF2">
    <property type="entry name" value="TRANSCRIPTIONAL ACTIVATOR PROTEIN NHAR"/>
    <property type="match status" value="1"/>
</dbReference>
<dbReference type="GO" id="GO:0003700">
    <property type="term" value="F:DNA-binding transcription factor activity"/>
    <property type="evidence" value="ECO:0007669"/>
    <property type="project" value="InterPro"/>
</dbReference>
<dbReference type="InterPro" id="IPR036390">
    <property type="entry name" value="WH_DNA-bd_sf"/>
</dbReference>
<gene>
    <name evidence="7" type="ORF">BN940_03831</name>
</gene>
<dbReference type="RefSeq" id="WP_052355582.1">
    <property type="nucleotide sequence ID" value="NZ_HG916765.1"/>
</dbReference>
<feature type="domain" description="HTH lysR-type" evidence="6">
    <location>
        <begin position="6"/>
        <end position="63"/>
    </location>
</feature>
<dbReference type="KEGG" id="cdn:BN940_03831"/>
<dbReference type="PANTHER" id="PTHR30293">
    <property type="entry name" value="TRANSCRIPTIONAL REGULATORY PROTEIN NAC-RELATED"/>
    <property type="match status" value="1"/>
</dbReference>
<accession>W8X8K6</accession>
<dbReference type="GO" id="GO:2000142">
    <property type="term" value="P:regulation of DNA-templated transcription initiation"/>
    <property type="evidence" value="ECO:0007669"/>
    <property type="project" value="TreeGrafter"/>
</dbReference>
<dbReference type="OrthoDB" id="464481at2"/>
<dbReference type="PATRIC" id="fig|1437824.5.peg.760"/>
<keyword evidence="3" id="KW-0238">DNA-binding</keyword>
<keyword evidence="5" id="KW-0804">Transcription</keyword>
<sequence length="318" mass="35376">MDINQLNFKHLFYFWRVAKQGSLTHAAEQIHTSQSALSTQIRQLENRLGTPLFDRQGRHLELTATGQQVFAYAESIFGLGEQMLGWLEGRDEGATRVRVGSVSTMSRNFQVNWLRPLLRDPTIVLSVDSGSLETLVERLLRHQLDVVLANEPVSSDPTRPTSSRFLGSQVISLVGRADRWSGTALRVPEDLDGVEMAMPSVRHGVRLQFDALCFSAGVQPRLRAEIDDMTMLRLIARDSGWITVLPEVVVQDELHSGELVHVGQSSQLTEHFYAITVRHGHLAGPLSRLLSREAAGDIFTDASDPIQSTRTPSCSLDD</sequence>
<dbReference type="InterPro" id="IPR005119">
    <property type="entry name" value="LysR_subst-bd"/>
</dbReference>
<dbReference type="Gene3D" id="3.40.190.10">
    <property type="entry name" value="Periplasmic binding protein-like II"/>
    <property type="match status" value="2"/>
</dbReference>
<evidence type="ECO:0000256" key="4">
    <source>
        <dbReference type="ARBA" id="ARBA00023159"/>
    </source>
</evidence>
<dbReference type="PROSITE" id="PS50931">
    <property type="entry name" value="HTH_LYSR"/>
    <property type="match status" value="1"/>
</dbReference>
<dbReference type="STRING" id="1437824.BN940_03831"/>
<dbReference type="HOGENOM" id="CLU_039613_6_1_4"/>
<dbReference type="PRINTS" id="PR00039">
    <property type="entry name" value="HTHLYSR"/>
</dbReference>
<comment type="similarity">
    <text evidence="1">Belongs to the LysR transcriptional regulatory family.</text>
</comment>
<dbReference type="AlphaFoldDB" id="W8X8K6"/>
<dbReference type="Gene3D" id="1.10.10.10">
    <property type="entry name" value="Winged helix-like DNA-binding domain superfamily/Winged helix DNA-binding domain"/>
    <property type="match status" value="1"/>
</dbReference>
<evidence type="ECO:0000256" key="3">
    <source>
        <dbReference type="ARBA" id="ARBA00023125"/>
    </source>
</evidence>
<evidence type="ECO:0000256" key="5">
    <source>
        <dbReference type="ARBA" id="ARBA00023163"/>
    </source>
</evidence>
<dbReference type="SUPFAM" id="SSF46785">
    <property type="entry name" value="Winged helix' DNA-binding domain"/>
    <property type="match status" value="1"/>
</dbReference>
<dbReference type="InterPro" id="IPR000847">
    <property type="entry name" value="LysR_HTH_N"/>
</dbReference>
<proteinExistence type="inferred from homology"/>
<dbReference type="InterPro" id="IPR036388">
    <property type="entry name" value="WH-like_DNA-bd_sf"/>
</dbReference>
<dbReference type="CDD" id="cd05466">
    <property type="entry name" value="PBP2_LTTR_substrate"/>
    <property type="match status" value="1"/>
</dbReference>
<protein>
    <submittedName>
        <fullName evidence="7">Hydrogen peroxide-inducible genes activator</fullName>
    </submittedName>
</protein>
<evidence type="ECO:0000313" key="7">
    <source>
        <dbReference type="EMBL" id="CDM23240.1"/>
    </source>
</evidence>
<dbReference type="Proteomes" id="UP000019805">
    <property type="component" value="Chromosome"/>
</dbReference>
<keyword evidence="4" id="KW-0010">Activator</keyword>